<name>A0A0B7HZ91_9FLAO</name>
<sequence length="55" mass="6542">MFAEFACPLFDFSEIVSSEKIRYLCDQIKNNQYEKARSIYVDFSSQLCLHRLSKK</sequence>
<accession>A0A0B7HZ91</accession>
<organism evidence="1 3">
    <name type="scientific">Capnocytophaga canis</name>
    <dbReference type="NCBI Taxonomy" id="1848903"/>
    <lineage>
        <taxon>Bacteria</taxon>
        <taxon>Pseudomonadati</taxon>
        <taxon>Bacteroidota</taxon>
        <taxon>Flavobacteriia</taxon>
        <taxon>Flavobacteriales</taxon>
        <taxon>Flavobacteriaceae</taxon>
        <taxon>Capnocytophaga</taxon>
    </lineage>
</organism>
<reference evidence="1 3" key="1">
    <citation type="submission" date="2015-01" db="EMBL/GenBank/DDBJ databases">
        <authorList>
            <person name="MANFREDI Pablo"/>
        </authorList>
    </citation>
    <scope>NUCLEOTIDE SEQUENCE [LARGE SCALE GENOMIC DNA]</scope>
    <source>
        <strain evidence="1 3">CcD38</strain>
        <strain evidence="2">CcD93</strain>
    </source>
</reference>
<dbReference type="EMBL" id="CDOI01000101">
    <property type="protein sequence ID" value="CEN44705.1"/>
    <property type="molecule type" value="Genomic_DNA"/>
</dbReference>
<dbReference type="Proteomes" id="UP000045051">
    <property type="component" value="Unassembled WGS sequence"/>
</dbReference>
<dbReference type="EMBL" id="CDOL01000268">
    <property type="protein sequence ID" value="CEN54204.1"/>
    <property type="molecule type" value="Genomic_DNA"/>
</dbReference>
<dbReference type="AlphaFoldDB" id="A0A0B7HZ91"/>
<dbReference type="STRING" id="1848903.CCAND38_190051"/>
<protein>
    <submittedName>
        <fullName evidence="1">Uncharacterized protein</fullName>
    </submittedName>
</protein>
<keyword evidence="3" id="KW-1185">Reference proteome</keyword>
<gene>
    <name evidence="1" type="ORF">CCAND38_190051</name>
    <name evidence="2" type="ORF">CCAND93_760006</name>
</gene>
<dbReference type="Proteomes" id="UP000038200">
    <property type="component" value="Unassembled WGS sequence"/>
</dbReference>
<evidence type="ECO:0000313" key="1">
    <source>
        <dbReference type="EMBL" id="CEN44705.1"/>
    </source>
</evidence>
<evidence type="ECO:0000313" key="3">
    <source>
        <dbReference type="Proteomes" id="UP000045051"/>
    </source>
</evidence>
<proteinExistence type="predicted"/>
<evidence type="ECO:0000313" key="2">
    <source>
        <dbReference type="EMBL" id="CEN54204.1"/>
    </source>
</evidence>